<gene>
    <name evidence="4" type="ORF">QJS04_geneDACA012012</name>
</gene>
<proteinExistence type="predicted"/>
<comment type="caution">
    <text evidence="4">The sequence shown here is derived from an EMBL/GenBank/DDBJ whole genome shotgun (WGS) entry which is preliminary data.</text>
</comment>
<dbReference type="InterPro" id="IPR039361">
    <property type="entry name" value="Cyclin"/>
</dbReference>
<dbReference type="InterPro" id="IPR004367">
    <property type="entry name" value="Cyclin_C-dom"/>
</dbReference>
<dbReference type="SUPFAM" id="SSF47954">
    <property type="entry name" value="Cyclin-like"/>
    <property type="match status" value="1"/>
</dbReference>
<keyword evidence="5" id="KW-1185">Reference proteome</keyword>
<reference evidence="4" key="1">
    <citation type="journal article" date="2023" name="Nat. Commun.">
        <title>Diploid and tetraploid genomes of Acorus and the evolution of monocots.</title>
        <authorList>
            <person name="Ma L."/>
            <person name="Liu K.W."/>
            <person name="Li Z."/>
            <person name="Hsiao Y.Y."/>
            <person name="Qi Y."/>
            <person name="Fu T."/>
            <person name="Tang G.D."/>
            <person name="Zhang D."/>
            <person name="Sun W.H."/>
            <person name="Liu D.K."/>
            <person name="Li Y."/>
            <person name="Chen G.Z."/>
            <person name="Liu X.D."/>
            <person name="Liao X.Y."/>
            <person name="Jiang Y.T."/>
            <person name="Yu X."/>
            <person name="Hao Y."/>
            <person name="Huang J."/>
            <person name="Zhao X.W."/>
            <person name="Ke S."/>
            <person name="Chen Y.Y."/>
            <person name="Wu W.L."/>
            <person name="Hsu J.L."/>
            <person name="Lin Y.F."/>
            <person name="Huang M.D."/>
            <person name="Li C.Y."/>
            <person name="Huang L."/>
            <person name="Wang Z.W."/>
            <person name="Zhao X."/>
            <person name="Zhong W.Y."/>
            <person name="Peng D.H."/>
            <person name="Ahmad S."/>
            <person name="Lan S."/>
            <person name="Zhang J.S."/>
            <person name="Tsai W.C."/>
            <person name="Van de Peer Y."/>
            <person name="Liu Z.J."/>
        </authorList>
    </citation>
    <scope>NUCLEOTIDE SEQUENCE</scope>
    <source>
        <strain evidence="4">SCP</strain>
    </source>
</reference>
<protein>
    <submittedName>
        <fullName evidence="4">Cyclin-SDS-like</fullName>
    </submittedName>
</protein>
<evidence type="ECO:0000256" key="2">
    <source>
        <dbReference type="ARBA" id="ARBA00023306"/>
    </source>
</evidence>
<dbReference type="GO" id="GO:0051301">
    <property type="term" value="P:cell division"/>
    <property type="evidence" value="ECO:0007669"/>
    <property type="project" value="UniProtKB-KW"/>
</dbReference>
<evidence type="ECO:0000259" key="3">
    <source>
        <dbReference type="Pfam" id="PF02984"/>
    </source>
</evidence>
<name>A0AAV9AFA4_ACOGR</name>
<reference evidence="4" key="2">
    <citation type="submission" date="2023-06" db="EMBL/GenBank/DDBJ databases">
        <authorList>
            <person name="Ma L."/>
            <person name="Liu K.-W."/>
            <person name="Li Z."/>
            <person name="Hsiao Y.-Y."/>
            <person name="Qi Y."/>
            <person name="Fu T."/>
            <person name="Tang G."/>
            <person name="Zhang D."/>
            <person name="Sun W.-H."/>
            <person name="Liu D.-K."/>
            <person name="Li Y."/>
            <person name="Chen G.-Z."/>
            <person name="Liu X.-D."/>
            <person name="Liao X.-Y."/>
            <person name="Jiang Y.-T."/>
            <person name="Yu X."/>
            <person name="Hao Y."/>
            <person name="Huang J."/>
            <person name="Zhao X.-W."/>
            <person name="Ke S."/>
            <person name="Chen Y.-Y."/>
            <person name="Wu W.-L."/>
            <person name="Hsu J.-L."/>
            <person name="Lin Y.-F."/>
            <person name="Huang M.-D."/>
            <person name="Li C.-Y."/>
            <person name="Huang L."/>
            <person name="Wang Z.-W."/>
            <person name="Zhao X."/>
            <person name="Zhong W.-Y."/>
            <person name="Peng D.-H."/>
            <person name="Ahmad S."/>
            <person name="Lan S."/>
            <person name="Zhang J.-S."/>
            <person name="Tsai W.-C."/>
            <person name="Van De Peer Y."/>
            <person name="Liu Z.-J."/>
        </authorList>
    </citation>
    <scope>NUCLEOTIDE SEQUENCE</scope>
    <source>
        <strain evidence="4">SCP</strain>
        <tissue evidence="4">Leaves</tissue>
    </source>
</reference>
<evidence type="ECO:0000256" key="1">
    <source>
        <dbReference type="ARBA" id="ARBA00022618"/>
    </source>
</evidence>
<dbReference type="Pfam" id="PF02984">
    <property type="entry name" value="Cyclin_C"/>
    <property type="match status" value="1"/>
</dbReference>
<keyword evidence="1" id="KW-0132">Cell division</keyword>
<evidence type="ECO:0000313" key="4">
    <source>
        <dbReference type="EMBL" id="KAK1262979.1"/>
    </source>
</evidence>
<accession>A0AAV9AFA4</accession>
<dbReference type="AlphaFoldDB" id="A0AAV9AFA4"/>
<dbReference type="EMBL" id="JAUJYN010000009">
    <property type="protein sequence ID" value="KAK1262979.1"/>
    <property type="molecule type" value="Genomic_DNA"/>
</dbReference>
<keyword evidence="2" id="KW-0131">Cell cycle</keyword>
<evidence type="ECO:0000313" key="5">
    <source>
        <dbReference type="Proteomes" id="UP001179952"/>
    </source>
</evidence>
<dbReference type="PANTHER" id="PTHR10177">
    <property type="entry name" value="CYCLINS"/>
    <property type="match status" value="1"/>
</dbReference>
<feature type="domain" description="Cyclin C-terminal" evidence="3">
    <location>
        <begin position="34"/>
        <end position="122"/>
    </location>
</feature>
<dbReference type="InterPro" id="IPR036915">
    <property type="entry name" value="Cyclin-like_sf"/>
</dbReference>
<dbReference type="Gene3D" id="1.10.472.10">
    <property type="entry name" value="Cyclin-like"/>
    <property type="match status" value="1"/>
</dbReference>
<dbReference type="Proteomes" id="UP001179952">
    <property type="component" value="Unassembled WGS sequence"/>
</dbReference>
<sequence length="125" mass="14305">MKVFKVGSNVYTRCEVVGMEWLVQDVLCFSCFLPTTYNFLWFYLKAAKVGVEVENLAKYLAVISLLDHKRLCFWPSTVAAGLVILASLVSNNDSSCQWVMETHVRTKNDDLPECTQILEWLVKYA</sequence>
<organism evidence="4 5">
    <name type="scientific">Acorus gramineus</name>
    <name type="common">Dwarf sweet flag</name>
    <dbReference type="NCBI Taxonomy" id="55184"/>
    <lineage>
        <taxon>Eukaryota</taxon>
        <taxon>Viridiplantae</taxon>
        <taxon>Streptophyta</taxon>
        <taxon>Embryophyta</taxon>
        <taxon>Tracheophyta</taxon>
        <taxon>Spermatophyta</taxon>
        <taxon>Magnoliopsida</taxon>
        <taxon>Liliopsida</taxon>
        <taxon>Acoraceae</taxon>
        <taxon>Acorus</taxon>
    </lineage>
</organism>